<dbReference type="OMA" id="ANDLWLH"/>
<dbReference type="STRING" id="7222.B4J424"/>
<evidence type="ECO:0000259" key="1">
    <source>
        <dbReference type="Pfam" id="PF16092"/>
    </source>
</evidence>
<evidence type="ECO:0000313" key="4">
    <source>
        <dbReference type="Proteomes" id="UP000001070"/>
    </source>
</evidence>
<dbReference type="InterPro" id="IPR038884">
    <property type="entry name" value="CFAP61"/>
</dbReference>
<evidence type="ECO:0000259" key="2">
    <source>
        <dbReference type="Pfam" id="PF23150"/>
    </source>
</evidence>
<dbReference type="PANTHER" id="PTHR21178:SF8">
    <property type="entry name" value="CILIA- AND FLAGELLA-ASSOCIATED PROTEIN 61"/>
    <property type="match status" value="1"/>
</dbReference>
<proteinExistence type="predicted"/>
<accession>B4J424</accession>
<name>B4J424_DROGR</name>
<feature type="domain" description="Cilia- and flagella-associated protein 61 N-terminal" evidence="1">
    <location>
        <begin position="7"/>
        <end position="277"/>
    </location>
</feature>
<dbReference type="FunCoup" id="B4J424">
    <property type="interactions" value="1"/>
</dbReference>
<dbReference type="Pfam" id="PF16092">
    <property type="entry name" value="CFAP61_N"/>
    <property type="match status" value="1"/>
</dbReference>
<dbReference type="InterPro" id="IPR056299">
    <property type="entry name" value="CFAP61_dimer"/>
</dbReference>
<protein>
    <submittedName>
        <fullName evidence="3">GH19779</fullName>
    </submittedName>
</protein>
<dbReference type="EMBL" id="CH916367">
    <property type="protein sequence ID" value="EDW02630.1"/>
    <property type="molecule type" value="Genomic_DNA"/>
</dbReference>
<dbReference type="Pfam" id="PF23150">
    <property type="entry name" value="CFAP61_dimer"/>
    <property type="match status" value="1"/>
</dbReference>
<dbReference type="InParanoid" id="B4J424"/>
<keyword evidence="4" id="KW-1185">Reference proteome</keyword>
<dbReference type="Proteomes" id="UP000001070">
    <property type="component" value="Unassembled WGS sequence"/>
</dbReference>
<dbReference type="SUPFAM" id="SSF51905">
    <property type="entry name" value="FAD/NAD(P)-binding domain"/>
    <property type="match status" value="1"/>
</dbReference>
<feature type="domain" description="CFAP61 dimerisation" evidence="2">
    <location>
        <begin position="976"/>
        <end position="1088"/>
    </location>
</feature>
<gene>
    <name evidence="3" type="primary">Dgri\GH19779</name>
    <name evidence="3" type="ORF">Dgri_GH19779</name>
</gene>
<dbReference type="InterPro" id="IPR032151">
    <property type="entry name" value="CFAP61_N"/>
</dbReference>
<dbReference type="eggNOG" id="ENOG502QSEC">
    <property type="taxonomic scope" value="Eukaryota"/>
</dbReference>
<dbReference type="AlphaFoldDB" id="B4J424"/>
<evidence type="ECO:0000313" key="3">
    <source>
        <dbReference type="EMBL" id="EDW02630.1"/>
    </source>
</evidence>
<sequence>MGQEYEIRSANMKDIGLIESLFLSESAIYFGEKQEPPLTQLFHEYQTHRLVAYQPDNPNELQAYCEFCIYPNIPVLSNDYWIQWLQTRFCIDLPISLMNTIFFNFYIQIKNHDEILNLVIMELFYREHKVTFLIVVRPPNYSSEEYEMLQEHGKIYYPIAFNMFSCRNLPTINIIKRSEFMPEITFRKALPEDNDDVIEMIDFEEPEMRQVHGDYFIAEVLMGAVVGNLDKDKIIVTEDPEAANGGTTGMMWLTEEVNIEMLIKNFDLESLGNLVTCTPDAPHGVIQFNVFTAEQRHYFNLNTEVNIFKRSSARLDKTKIHNAHHQNYIFTKFKYITDELKNRNNYLHKVTKTLSITFDLLARKSLIRNQKYCLNNSSNAFMMKNFILHPSLRLEHTYYYLCAMFSAYPDKDYCVIAIPANTKYSASLWALLKFFIRVKHRPSCEISDEIFIAHRCSVSTELCVFPLMKDDIDDVAKMAGESNCYRSSAETIGSQCPILMQIISDYLYNQKSEFKCWVIRCGTVGRENTIIVGFVTLRPFSNYEAVYKQYMLPHNADYLTYDRGEIIMLRLHPYFHMWSDEILRTVAIRSSFRELFYFEVIGDVEMSNDLSRKMMPIEPRRKIRNWFTDTESPLCYRRSSMPVKIPLINCVKDNYYLFRHNLFPTKYFGNQNPLVVVGFSDICKAFLRLIVFGWNTTDYKNVSVNNCLPLVDITVIVNYGEIEAEYDPNVTCLYCTSNNECYLNSAHSCPFVMDTTKRLDMRNWINFVAGNVESIDRGEKCIVLDNNCKIHYDKLLLLCDTKFGLSTLDSDPISDSQTPYNYAHINGRLDKIILYHKLIELSQGELSRKHIVIYGYALALYECIDFLLRHNCYAHDIVYVQPHIVQEPEYLNNPTIDKNLDTILLQMLSDLGIRNRQILVDEQYCTNDPHIYAAGKHVTFIWEVLYQYTNVSEYELAHKLIDILELGQKPITTERKFSKPCLFHAQLPLEHMIIKITMPKRYLMGKLSNEYSYIMTTYSGDFCRIRMNLKWIVEEIVCVSRQLNKPPYFLEHFCGKHEALLNNMRGRWKMGLIPDFVSFFEQPWTEYIMHDRFNDMQVKNHATIISLMNMHCGVQGMNIGDSDFADARKHFLEANLLKFLRKFRKEFVNEFPLPEDWESEQYT</sequence>
<dbReference type="OrthoDB" id="382863at2759"/>
<organism evidence="4">
    <name type="scientific">Drosophila grimshawi</name>
    <name type="common">Hawaiian fruit fly</name>
    <name type="synonym">Idiomyia grimshawi</name>
    <dbReference type="NCBI Taxonomy" id="7222"/>
    <lineage>
        <taxon>Eukaryota</taxon>
        <taxon>Metazoa</taxon>
        <taxon>Ecdysozoa</taxon>
        <taxon>Arthropoda</taxon>
        <taxon>Hexapoda</taxon>
        <taxon>Insecta</taxon>
        <taxon>Pterygota</taxon>
        <taxon>Neoptera</taxon>
        <taxon>Endopterygota</taxon>
        <taxon>Diptera</taxon>
        <taxon>Brachycera</taxon>
        <taxon>Muscomorpha</taxon>
        <taxon>Ephydroidea</taxon>
        <taxon>Drosophilidae</taxon>
        <taxon>Drosophila</taxon>
        <taxon>Hawaiian Drosophila</taxon>
    </lineage>
</organism>
<reference evidence="3 4" key="1">
    <citation type="journal article" date="2007" name="Nature">
        <title>Evolution of genes and genomes on the Drosophila phylogeny.</title>
        <authorList>
            <consortium name="Drosophila 12 Genomes Consortium"/>
            <person name="Clark A.G."/>
            <person name="Eisen M.B."/>
            <person name="Smith D.R."/>
            <person name="Bergman C.M."/>
            <person name="Oliver B."/>
            <person name="Markow T.A."/>
            <person name="Kaufman T.C."/>
            <person name="Kellis M."/>
            <person name="Gelbart W."/>
            <person name="Iyer V.N."/>
            <person name="Pollard D.A."/>
            <person name="Sackton T.B."/>
            <person name="Larracuente A.M."/>
            <person name="Singh N.D."/>
            <person name="Abad J.P."/>
            <person name="Abt D.N."/>
            <person name="Adryan B."/>
            <person name="Aguade M."/>
            <person name="Akashi H."/>
            <person name="Anderson W.W."/>
            <person name="Aquadro C.F."/>
            <person name="Ardell D.H."/>
            <person name="Arguello R."/>
            <person name="Artieri C.G."/>
            <person name="Barbash D.A."/>
            <person name="Barker D."/>
            <person name="Barsanti P."/>
            <person name="Batterham P."/>
            <person name="Batzoglou S."/>
            <person name="Begun D."/>
            <person name="Bhutkar A."/>
            <person name="Blanco E."/>
            <person name="Bosak S.A."/>
            <person name="Bradley R.K."/>
            <person name="Brand A.D."/>
            <person name="Brent M.R."/>
            <person name="Brooks A.N."/>
            <person name="Brown R.H."/>
            <person name="Butlin R.K."/>
            <person name="Caggese C."/>
            <person name="Calvi B.R."/>
            <person name="Bernardo de Carvalho A."/>
            <person name="Caspi A."/>
            <person name="Castrezana S."/>
            <person name="Celniker S.E."/>
            <person name="Chang J.L."/>
            <person name="Chapple C."/>
            <person name="Chatterji S."/>
            <person name="Chinwalla A."/>
            <person name="Civetta A."/>
            <person name="Clifton S.W."/>
            <person name="Comeron J.M."/>
            <person name="Costello J.C."/>
            <person name="Coyne J.A."/>
            <person name="Daub J."/>
            <person name="David R.G."/>
            <person name="Delcher A.L."/>
            <person name="Delehaunty K."/>
            <person name="Do C.B."/>
            <person name="Ebling H."/>
            <person name="Edwards K."/>
            <person name="Eickbush T."/>
            <person name="Evans J.D."/>
            <person name="Filipski A."/>
            <person name="Findeiss S."/>
            <person name="Freyhult E."/>
            <person name="Fulton L."/>
            <person name="Fulton R."/>
            <person name="Garcia A.C."/>
            <person name="Gardiner A."/>
            <person name="Garfield D.A."/>
            <person name="Garvin B.E."/>
            <person name="Gibson G."/>
            <person name="Gilbert D."/>
            <person name="Gnerre S."/>
            <person name="Godfrey J."/>
            <person name="Good R."/>
            <person name="Gotea V."/>
            <person name="Gravely B."/>
            <person name="Greenberg A.J."/>
            <person name="Griffiths-Jones S."/>
            <person name="Gross S."/>
            <person name="Guigo R."/>
            <person name="Gustafson E.A."/>
            <person name="Haerty W."/>
            <person name="Hahn M.W."/>
            <person name="Halligan D.L."/>
            <person name="Halpern A.L."/>
            <person name="Halter G.M."/>
            <person name="Han M.V."/>
            <person name="Heger A."/>
            <person name="Hillier L."/>
            <person name="Hinrichs A.S."/>
            <person name="Holmes I."/>
            <person name="Hoskins R.A."/>
            <person name="Hubisz M.J."/>
            <person name="Hultmark D."/>
            <person name="Huntley M.A."/>
            <person name="Jaffe D.B."/>
            <person name="Jagadeeshan S."/>
            <person name="Jeck W.R."/>
            <person name="Johnson J."/>
            <person name="Jones C.D."/>
            <person name="Jordan W.C."/>
            <person name="Karpen G.H."/>
            <person name="Kataoka E."/>
            <person name="Keightley P.D."/>
            <person name="Kheradpour P."/>
            <person name="Kirkness E.F."/>
            <person name="Koerich L.B."/>
            <person name="Kristiansen K."/>
            <person name="Kudrna D."/>
            <person name="Kulathinal R.J."/>
            <person name="Kumar S."/>
            <person name="Kwok R."/>
            <person name="Lander E."/>
            <person name="Langley C.H."/>
            <person name="Lapoint R."/>
            <person name="Lazzaro B.P."/>
            <person name="Lee S.J."/>
            <person name="Levesque L."/>
            <person name="Li R."/>
            <person name="Lin C.F."/>
            <person name="Lin M.F."/>
            <person name="Lindblad-Toh K."/>
            <person name="Llopart A."/>
            <person name="Long M."/>
            <person name="Low L."/>
            <person name="Lozovsky E."/>
            <person name="Lu J."/>
            <person name="Luo M."/>
            <person name="Machado C.A."/>
            <person name="Makalowski W."/>
            <person name="Marzo M."/>
            <person name="Matsuda M."/>
            <person name="Matzkin L."/>
            <person name="McAllister B."/>
            <person name="McBride C.S."/>
            <person name="McKernan B."/>
            <person name="McKernan K."/>
            <person name="Mendez-Lago M."/>
            <person name="Minx P."/>
            <person name="Mollenhauer M.U."/>
            <person name="Montooth K."/>
            <person name="Mount S.M."/>
            <person name="Mu X."/>
            <person name="Myers E."/>
            <person name="Negre B."/>
            <person name="Newfeld S."/>
            <person name="Nielsen R."/>
            <person name="Noor M.A."/>
            <person name="O'Grady P."/>
            <person name="Pachter L."/>
            <person name="Papaceit M."/>
            <person name="Parisi M.J."/>
            <person name="Parisi M."/>
            <person name="Parts L."/>
            <person name="Pedersen J.S."/>
            <person name="Pesole G."/>
            <person name="Phillippy A.M."/>
            <person name="Ponting C.P."/>
            <person name="Pop M."/>
            <person name="Porcelli D."/>
            <person name="Powell J.R."/>
            <person name="Prohaska S."/>
            <person name="Pruitt K."/>
            <person name="Puig M."/>
            <person name="Quesneville H."/>
            <person name="Ram K.R."/>
            <person name="Rand D."/>
            <person name="Rasmussen M.D."/>
            <person name="Reed L.K."/>
            <person name="Reenan R."/>
            <person name="Reily A."/>
            <person name="Remington K.A."/>
            <person name="Rieger T.T."/>
            <person name="Ritchie M.G."/>
            <person name="Robin C."/>
            <person name="Rogers Y.H."/>
            <person name="Rohde C."/>
            <person name="Rozas J."/>
            <person name="Rubenfield M.J."/>
            <person name="Ruiz A."/>
            <person name="Russo S."/>
            <person name="Salzberg S.L."/>
            <person name="Sanchez-Gracia A."/>
            <person name="Saranga D.J."/>
            <person name="Sato H."/>
            <person name="Schaeffer S.W."/>
            <person name="Schatz M.C."/>
            <person name="Schlenke T."/>
            <person name="Schwartz R."/>
            <person name="Segarra C."/>
            <person name="Singh R.S."/>
            <person name="Sirot L."/>
            <person name="Sirota M."/>
            <person name="Sisneros N.B."/>
            <person name="Smith C.D."/>
            <person name="Smith T.F."/>
            <person name="Spieth J."/>
            <person name="Stage D.E."/>
            <person name="Stark A."/>
            <person name="Stephan W."/>
            <person name="Strausberg R.L."/>
            <person name="Strempel S."/>
            <person name="Sturgill D."/>
            <person name="Sutton G."/>
            <person name="Sutton G.G."/>
            <person name="Tao W."/>
            <person name="Teichmann S."/>
            <person name="Tobari Y.N."/>
            <person name="Tomimura Y."/>
            <person name="Tsolas J.M."/>
            <person name="Valente V.L."/>
            <person name="Venter E."/>
            <person name="Venter J.C."/>
            <person name="Vicario S."/>
            <person name="Vieira F.G."/>
            <person name="Vilella A.J."/>
            <person name="Villasante A."/>
            <person name="Walenz B."/>
            <person name="Wang J."/>
            <person name="Wasserman M."/>
            <person name="Watts T."/>
            <person name="Wilson D."/>
            <person name="Wilson R.K."/>
            <person name="Wing R.A."/>
            <person name="Wolfner M.F."/>
            <person name="Wong A."/>
            <person name="Wong G.K."/>
            <person name="Wu C.I."/>
            <person name="Wu G."/>
            <person name="Yamamoto D."/>
            <person name="Yang H.P."/>
            <person name="Yang S.P."/>
            <person name="Yorke J.A."/>
            <person name="Yoshida K."/>
            <person name="Zdobnov E."/>
            <person name="Zhang P."/>
            <person name="Zhang Y."/>
            <person name="Zimin A.V."/>
            <person name="Baldwin J."/>
            <person name="Abdouelleil A."/>
            <person name="Abdulkadir J."/>
            <person name="Abebe A."/>
            <person name="Abera B."/>
            <person name="Abreu J."/>
            <person name="Acer S.C."/>
            <person name="Aftuck L."/>
            <person name="Alexander A."/>
            <person name="An P."/>
            <person name="Anderson E."/>
            <person name="Anderson S."/>
            <person name="Arachi H."/>
            <person name="Azer M."/>
            <person name="Bachantsang P."/>
            <person name="Barry A."/>
            <person name="Bayul T."/>
            <person name="Berlin A."/>
            <person name="Bessette D."/>
            <person name="Bloom T."/>
            <person name="Blye J."/>
            <person name="Boguslavskiy L."/>
            <person name="Bonnet C."/>
            <person name="Boukhgalter B."/>
            <person name="Bourzgui I."/>
            <person name="Brown A."/>
            <person name="Cahill P."/>
            <person name="Channer S."/>
            <person name="Cheshatsang Y."/>
            <person name="Chuda L."/>
            <person name="Citroen M."/>
            <person name="Collymore A."/>
            <person name="Cooke P."/>
            <person name="Costello M."/>
            <person name="D'Aco K."/>
            <person name="Daza R."/>
            <person name="De Haan G."/>
            <person name="DeGray S."/>
            <person name="DeMaso C."/>
            <person name="Dhargay N."/>
            <person name="Dooley K."/>
            <person name="Dooley E."/>
            <person name="Doricent M."/>
            <person name="Dorje P."/>
            <person name="Dorjee K."/>
            <person name="Dupes A."/>
            <person name="Elong R."/>
            <person name="Falk J."/>
            <person name="Farina A."/>
            <person name="Faro S."/>
            <person name="Ferguson D."/>
            <person name="Fisher S."/>
            <person name="Foley C.D."/>
            <person name="Franke A."/>
            <person name="Friedrich D."/>
            <person name="Gadbois L."/>
            <person name="Gearin G."/>
            <person name="Gearin C.R."/>
            <person name="Giannoukos G."/>
            <person name="Goode T."/>
            <person name="Graham J."/>
            <person name="Grandbois E."/>
            <person name="Grewal S."/>
            <person name="Gyaltsen K."/>
            <person name="Hafez N."/>
            <person name="Hagos B."/>
            <person name="Hall J."/>
            <person name="Henson C."/>
            <person name="Hollinger A."/>
            <person name="Honan T."/>
            <person name="Huard M.D."/>
            <person name="Hughes L."/>
            <person name="Hurhula B."/>
            <person name="Husby M.E."/>
            <person name="Kamat A."/>
            <person name="Kanga B."/>
            <person name="Kashin S."/>
            <person name="Khazanovich D."/>
            <person name="Kisner P."/>
            <person name="Lance K."/>
            <person name="Lara M."/>
            <person name="Lee W."/>
            <person name="Lennon N."/>
            <person name="Letendre F."/>
            <person name="LeVine R."/>
            <person name="Lipovsky A."/>
            <person name="Liu X."/>
            <person name="Liu J."/>
            <person name="Liu S."/>
            <person name="Lokyitsang T."/>
            <person name="Lokyitsang Y."/>
            <person name="Lubonja R."/>
            <person name="Lui A."/>
            <person name="MacDonald P."/>
            <person name="Magnisalis V."/>
            <person name="Maru K."/>
            <person name="Matthews C."/>
            <person name="McCusker W."/>
            <person name="McDonough S."/>
            <person name="Mehta T."/>
            <person name="Meldrim J."/>
            <person name="Meneus L."/>
            <person name="Mihai O."/>
            <person name="Mihalev A."/>
            <person name="Mihova T."/>
            <person name="Mittelman R."/>
            <person name="Mlenga V."/>
            <person name="Montmayeur A."/>
            <person name="Mulrain L."/>
            <person name="Navidi A."/>
            <person name="Naylor J."/>
            <person name="Negash T."/>
            <person name="Nguyen T."/>
            <person name="Nguyen N."/>
            <person name="Nicol R."/>
            <person name="Norbu C."/>
            <person name="Norbu N."/>
            <person name="Novod N."/>
            <person name="O'Neill B."/>
            <person name="Osman S."/>
            <person name="Markiewicz E."/>
            <person name="Oyono O.L."/>
            <person name="Patti C."/>
            <person name="Phunkhang P."/>
            <person name="Pierre F."/>
            <person name="Priest M."/>
            <person name="Raghuraman S."/>
            <person name="Rege F."/>
            <person name="Reyes R."/>
            <person name="Rise C."/>
            <person name="Rogov P."/>
            <person name="Ross K."/>
            <person name="Ryan E."/>
            <person name="Settipalli S."/>
            <person name="Shea T."/>
            <person name="Sherpa N."/>
            <person name="Shi L."/>
            <person name="Shih D."/>
            <person name="Sparrow T."/>
            <person name="Spaulding J."/>
            <person name="Stalker J."/>
            <person name="Stange-Thomann N."/>
            <person name="Stavropoulos S."/>
            <person name="Stone C."/>
            <person name="Strader C."/>
            <person name="Tesfaye S."/>
            <person name="Thomson T."/>
            <person name="Thoulutsang Y."/>
            <person name="Thoulutsang D."/>
            <person name="Topham K."/>
            <person name="Topping I."/>
            <person name="Tsamla T."/>
            <person name="Vassiliev H."/>
            <person name="Vo A."/>
            <person name="Wangchuk T."/>
            <person name="Wangdi T."/>
            <person name="Weiand M."/>
            <person name="Wilkinson J."/>
            <person name="Wilson A."/>
            <person name="Yadav S."/>
            <person name="Young G."/>
            <person name="Yu Q."/>
            <person name="Zembek L."/>
            <person name="Zhong D."/>
            <person name="Zimmer A."/>
            <person name="Zwirko Z."/>
            <person name="Jaffe D.B."/>
            <person name="Alvarez P."/>
            <person name="Brockman W."/>
            <person name="Butler J."/>
            <person name="Chin C."/>
            <person name="Gnerre S."/>
            <person name="Grabherr M."/>
            <person name="Kleber M."/>
            <person name="Mauceli E."/>
            <person name="MacCallum I."/>
        </authorList>
    </citation>
    <scope>NUCLEOTIDE SEQUENCE [LARGE SCALE GENOMIC DNA]</scope>
    <source>
        <strain evidence="4">Tucson 15287-2541.00</strain>
    </source>
</reference>
<dbReference type="PhylomeDB" id="B4J424"/>
<dbReference type="HOGENOM" id="CLU_274326_0_0_1"/>
<dbReference type="PANTHER" id="PTHR21178">
    <property type="entry name" value="CILIA- AND FLAGELLA-ASSOCIATED PROTEIN 61"/>
    <property type="match status" value="1"/>
</dbReference>
<dbReference type="InterPro" id="IPR036188">
    <property type="entry name" value="FAD/NAD-bd_sf"/>
</dbReference>